<gene>
    <name evidence="2" type="primary">BnaCnng69920D</name>
    <name evidence="1" type="synonym">BnaC02g02950D</name>
    <name evidence="2" type="ORF">GSBRNA2T00007755001</name>
    <name evidence="1" type="ORF">GSBRNA2T00078734001</name>
</gene>
<reference evidence="2" key="2">
    <citation type="submission" date="2014-06" db="EMBL/GenBank/DDBJ databases">
        <authorList>
            <person name="Genoscope - CEA"/>
        </authorList>
    </citation>
    <scope>NUCLEOTIDE SEQUENCE</scope>
</reference>
<protein>
    <submittedName>
        <fullName evidence="1">BnaC02g02950D protein</fullName>
    </submittedName>
    <submittedName>
        <fullName evidence="2">BnaCnng69920D protein</fullName>
    </submittedName>
</protein>
<dbReference type="Gramene" id="CDY70819">
    <property type="protein sequence ID" value="CDY70819"/>
    <property type="gene ID" value="GSBRNA2T00007755001"/>
</dbReference>
<accession>A0A078JVM4</accession>
<proteinExistence type="predicted"/>
<dbReference type="Proteomes" id="UP000028999">
    <property type="component" value="Unassembled WGS sequence"/>
</dbReference>
<sequence>MLVLLAKSSSSTLSLKIRQQEGRL</sequence>
<name>A0A078JVM4_BRANA</name>
<dbReference type="AlphaFoldDB" id="A0A078JVM4"/>
<dbReference type="PaxDb" id="3708-A0A078JVM4"/>
<dbReference type="Gramene" id="CDY14178">
    <property type="protein sequence ID" value="CDY14178"/>
    <property type="gene ID" value="GSBRNA2T00078734001"/>
</dbReference>
<keyword evidence="3" id="KW-1185">Reference proteome</keyword>
<organism evidence="2">
    <name type="scientific">Brassica napus</name>
    <name type="common">Rape</name>
    <dbReference type="NCBI Taxonomy" id="3708"/>
    <lineage>
        <taxon>Eukaryota</taxon>
        <taxon>Viridiplantae</taxon>
        <taxon>Streptophyta</taxon>
        <taxon>Embryophyta</taxon>
        <taxon>Tracheophyta</taxon>
        <taxon>Spermatophyta</taxon>
        <taxon>Magnoliopsida</taxon>
        <taxon>eudicotyledons</taxon>
        <taxon>Gunneridae</taxon>
        <taxon>Pentapetalae</taxon>
        <taxon>rosids</taxon>
        <taxon>malvids</taxon>
        <taxon>Brassicales</taxon>
        <taxon>Brassicaceae</taxon>
        <taxon>Brassiceae</taxon>
        <taxon>Brassica</taxon>
    </lineage>
</organism>
<evidence type="ECO:0000313" key="1">
    <source>
        <dbReference type="EMBL" id="CDY14178.1"/>
    </source>
</evidence>
<evidence type="ECO:0000313" key="3">
    <source>
        <dbReference type="Proteomes" id="UP000028999"/>
    </source>
</evidence>
<reference evidence="2 3" key="1">
    <citation type="journal article" date="2014" name="Science">
        <title>Plant genetics. Early allopolyploid evolution in the post-Neolithic Brassica napus oilseed genome.</title>
        <authorList>
            <person name="Chalhoub B."/>
            <person name="Denoeud F."/>
            <person name="Liu S."/>
            <person name="Parkin I.A."/>
            <person name="Tang H."/>
            <person name="Wang X."/>
            <person name="Chiquet J."/>
            <person name="Belcram H."/>
            <person name="Tong C."/>
            <person name="Samans B."/>
            <person name="Correa M."/>
            <person name="Da Silva C."/>
            <person name="Just J."/>
            <person name="Falentin C."/>
            <person name="Koh C.S."/>
            <person name="Le Clainche I."/>
            <person name="Bernard M."/>
            <person name="Bento P."/>
            <person name="Noel B."/>
            <person name="Labadie K."/>
            <person name="Alberti A."/>
            <person name="Charles M."/>
            <person name="Arnaud D."/>
            <person name="Guo H."/>
            <person name="Daviaud C."/>
            <person name="Alamery S."/>
            <person name="Jabbari K."/>
            <person name="Zhao M."/>
            <person name="Edger P.P."/>
            <person name="Chelaifa H."/>
            <person name="Tack D."/>
            <person name="Lassalle G."/>
            <person name="Mestiri I."/>
            <person name="Schnel N."/>
            <person name="Le Paslier M.C."/>
            <person name="Fan G."/>
            <person name="Renault V."/>
            <person name="Bayer P.E."/>
            <person name="Golicz A.A."/>
            <person name="Manoli S."/>
            <person name="Lee T.H."/>
            <person name="Thi V.H."/>
            <person name="Chalabi S."/>
            <person name="Hu Q."/>
            <person name="Fan C."/>
            <person name="Tollenaere R."/>
            <person name="Lu Y."/>
            <person name="Battail C."/>
            <person name="Shen J."/>
            <person name="Sidebottom C.H."/>
            <person name="Wang X."/>
            <person name="Canaguier A."/>
            <person name="Chauveau A."/>
            <person name="Berard A."/>
            <person name="Deniot G."/>
            <person name="Guan M."/>
            <person name="Liu Z."/>
            <person name="Sun F."/>
            <person name="Lim Y.P."/>
            <person name="Lyons E."/>
            <person name="Town C.D."/>
            <person name="Bancroft I."/>
            <person name="Wang X."/>
            <person name="Meng J."/>
            <person name="Ma J."/>
            <person name="Pires J.C."/>
            <person name="King G.J."/>
            <person name="Brunel D."/>
            <person name="Delourme R."/>
            <person name="Renard M."/>
            <person name="Aury J.M."/>
            <person name="Adams K.L."/>
            <person name="Batley J."/>
            <person name="Snowdon R.J."/>
            <person name="Tost J."/>
            <person name="Edwards D."/>
            <person name="Zhou Y."/>
            <person name="Hua W."/>
            <person name="Sharpe A.G."/>
            <person name="Paterson A.H."/>
            <person name="Guan C."/>
            <person name="Wincker P."/>
        </authorList>
    </citation>
    <scope>NUCLEOTIDE SEQUENCE [LARGE SCALE GENOMIC DNA]</scope>
    <source>
        <strain evidence="3">cv. Darmor-bzh</strain>
    </source>
</reference>
<dbReference type="EMBL" id="LK032040">
    <property type="protein sequence ID" value="CDY14178.1"/>
    <property type="molecule type" value="Genomic_DNA"/>
</dbReference>
<evidence type="ECO:0000313" key="2">
    <source>
        <dbReference type="EMBL" id="CDY70819.1"/>
    </source>
</evidence>
<dbReference type="EMBL" id="LK043438">
    <property type="protein sequence ID" value="CDY70819.1"/>
    <property type="molecule type" value="Genomic_DNA"/>
</dbReference>